<evidence type="ECO:0000313" key="2">
    <source>
        <dbReference type="Proteomes" id="UP000075243"/>
    </source>
</evidence>
<name>A0A151RBA2_CAJCA</name>
<dbReference type="Proteomes" id="UP000075243">
    <property type="component" value="Unassembled WGS sequence"/>
</dbReference>
<feature type="non-terminal residue" evidence="1">
    <location>
        <position position="1"/>
    </location>
</feature>
<sequence length="58" mass="6783">FDMVDVGFEFYMIKFDLPQDNELVSSGGPWMVFDYYLTVHLWVLDFVASKVKIESTLV</sequence>
<evidence type="ECO:0008006" key="3">
    <source>
        <dbReference type="Google" id="ProtNLM"/>
    </source>
</evidence>
<keyword evidence="2" id="KW-1185">Reference proteome</keyword>
<gene>
    <name evidence="1" type="ORF">KK1_038834</name>
</gene>
<protein>
    <recommendedName>
        <fullName evidence="3">DUF4283 domain-containing protein</fullName>
    </recommendedName>
</protein>
<dbReference type="AlphaFoldDB" id="A0A151RBA2"/>
<evidence type="ECO:0000313" key="1">
    <source>
        <dbReference type="EMBL" id="KYP39842.1"/>
    </source>
</evidence>
<organism evidence="1 2">
    <name type="scientific">Cajanus cajan</name>
    <name type="common">Pigeon pea</name>
    <name type="synonym">Cajanus indicus</name>
    <dbReference type="NCBI Taxonomy" id="3821"/>
    <lineage>
        <taxon>Eukaryota</taxon>
        <taxon>Viridiplantae</taxon>
        <taxon>Streptophyta</taxon>
        <taxon>Embryophyta</taxon>
        <taxon>Tracheophyta</taxon>
        <taxon>Spermatophyta</taxon>
        <taxon>Magnoliopsida</taxon>
        <taxon>eudicotyledons</taxon>
        <taxon>Gunneridae</taxon>
        <taxon>Pentapetalae</taxon>
        <taxon>rosids</taxon>
        <taxon>fabids</taxon>
        <taxon>Fabales</taxon>
        <taxon>Fabaceae</taxon>
        <taxon>Papilionoideae</taxon>
        <taxon>50 kb inversion clade</taxon>
        <taxon>NPAAA clade</taxon>
        <taxon>indigoferoid/millettioid clade</taxon>
        <taxon>Phaseoleae</taxon>
        <taxon>Cajanus</taxon>
    </lineage>
</organism>
<proteinExistence type="predicted"/>
<reference evidence="1" key="1">
    <citation type="journal article" date="2012" name="Nat. Biotechnol.">
        <title>Draft genome sequence of pigeonpea (Cajanus cajan), an orphan legume crop of resource-poor farmers.</title>
        <authorList>
            <person name="Varshney R.K."/>
            <person name="Chen W."/>
            <person name="Li Y."/>
            <person name="Bharti A.K."/>
            <person name="Saxena R.K."/>
            <person name="Schlueter J.A."/>
            <person name="Donoghue M.T."/>
            <person name="Azam S."/>
            <person name="Fan G."/>
            <person name="Whaley A.M."/>
            <person name="Farmer A.D."/>
            <person name="Sheridan J."/>
            <person name="Iwata A."/>
            <person name="Tuteja R."/>
            <person name="Penmetsa R.V."/>
            <person name="Wu W."/>
            <person name="Upadhyaya H.D."/>
            <person name="Yang S.P."/>
            <person name="Shah T."/>
            <person name="Saxena K.B."/>
            <person name="Michael T."/>
            <person name="McCombie W.R."/>
            <person name="Yang B."/>
            <person name="Zhang G."/>
            <person name="Yang H."/>
            <person name="Wang J."/>
            <person name="Spillane C."/>
            <person name="Cook D.R."/>
            <person name="May G.D."/>
            <person name="Xu X."/>
            <person name="Jackson S.A."/>
        </authorList>
    </citation>
    <scope>NUCLEOTIDE SEQUENCE [LARGE SCALE GENOMIC DNA]</scope>
</reference>
<dbReference type="Gramene" id="C.cajan_37394.t">
    <property type="protein sequence ID" value="C.cajan_37394.t.cds1"/>
    <property type="gene ID" value="C.cajan_37394"/>
</dbReference>
<dbReference type="EMBL" id="KQ483877">
    <property type="protein sequence ID" value="KYP39842.1"/>
    <property type="molecule type" value="Genomic_DNA"/>
</dbReference>
<accession>A0A151RBA2</accession>